<keyword evidence="4" id="KW-1185">Reference proteome</keyword>
<evidence type="ECO:0000259" key="2">
    <source>
        <dbReference type="Pfam" id="PF07092"/>
    </source>
</evidence>
<keyword evidence="1" id="KW-0812">Transmembrane</keyword>
<keyword evidence="1" id="KW-0472">Membrane</keyword>
<feature type="transmembrane region" description="Helical" evidence="1">
    <location>
        <begin position="6"/>
        <end position="23"/>
    </location>
</feature>
<dbReference type="EMBL" id="WNTK01000013">
    <property type="protein sequence ID" value="KAG9473778.1"/>
    <property type="molecule type" value="Genomic_DNA"/>
</dbReference>
<dbReference type="PANTHER" id="PTHR28556">
    <property type="entry name" value="TRANSMEMBRANE PROTEIN 106B"/>
    <property type="match status" value="1"/>
</dbReference>
<dbReference type="InterPro" id="IPR048509">
    <property type="entry name" value="TMEM106_C"/>
</dbReference>
<keyword evidence="1" id="KW-1133">Transmembrane helix</keyword>
<dbReference type="OrthoDB" id="508875at2759"/>
<feature type="domain" description="Transmembrane protein 106 C-terminal" evidence="2">
    <location>
        <begin position="24"/>
        <end position="161"/>
    </location>
</feature>
<evidence type="ECO:0000256" key="1">
    <source>
        <dbReference type="SAM" id="Phobius"/>
    </source>
</evidence>
<feature type="non-terminal residue" evidence="3">
    <location>
        <position position="165"/>
    </location>
</feature>
<name>A0A8J6JXN4_ELECQ</name>
<dbReference type="AlphaFoldDB" id="A0A8J6JXN4"/>
<accession>A0A8J6JXN4</accession>
<organism evidence="3 4">
    <name type="scientific">Eleutherodactylus coqui</name>
    <name type="common">Puerto Rican coqui</name>
    <dbReference type="NCBI Taxonomy" id="57060"/>
    <lineage>
        <taxon>Eukaryota</taxon>
        <taxon>Metazoa</taxon>
        <taxon>Chordata</taxon>
        <taxon>Craniata</taxon>
        <taxon>Vertebrata</taxon>
        <taxon>Euteleostomi</taxon>
        <taxon>Amphibia</taxon>
        <taxon>Batrachia</taxon>
        <taxon>Anura</taxon>
        <taxon>Neobatrachia</taxon>
        <taxon>Hyloidea</taxon>
        <taxon>Eleutherodactylidae</taxon>
        <taxon>Eleutherodactylinae</taxon>
        <taxon>Eleutherodactylus</taxon>
        <taxon>Eleutherodactylus</taxon>
    </lineage>
</organism>
<comment type="caution">
    <text evidence="3">The sequence shown here is derived from an EMBL/GenBank/DDBJ whole genome shotgun (WGS) entry which is preliminary data.</text>
</comment>
<protein>
    <recommendedName>
        <fullName evidence="2">Transmembrane protein 106 C-terminal domain-containing protein</fullName>
    </recommendedName>
</protein>
<reference evidence="3" key="1">
    <citation type="thesis" date="2020" institute="ProQuest LLC" country="789 East Eisenhower Parkway, Ann Arbor, MI, USA">
        <title>Comparative Genomics and Chromosome Evolution.</title>
        <authorList>
            <person name="Mudd A.B."/>
        </authorList>
    </citation>
    <scope>NUCLEOTIDE SEQUENCE</scope>
    <source>
        <strain evidence="3">HN-11 Male</strain>
        <tissue evidence="3">Kidney and liver</tissue>
    </source>
</reference>
<dbReference type="InterPro" id="IPR009790">
    <property type="entry name" value="TMEM106"/>
</dbReference>
<dbReference type="PANTHER" id="PTHR28556:SF3">
    <property type="entry name" value="TRANSMEMBRANE PROTEIN 106A"/>
    <property type="match status" value="1"/>
</dbReference>
<dbReference type="Proteomes" id="UP000770717">
    <property type="component" value="Unassembled WGS sequence"/>
</dbReference>
<proteinExistence type="predicted"/>
<sequence>KLYVAIAVTCCISVFFLVVFFLYPRSITLEHAGVNSSLVTYDATNFIVNLHTTNKLNISNNNLFGIEIVSLNVEVLHLYVVVGTLTLKEVKKISPLTTDQIFYTVESHVQDVNTYDVCTWDRIHVHNILLHVQGSLNCSYLGHVEQIPFDGYEYLDCHNSSSVPH</sequence>
<dbReference type="Pfam" id="PF07092">
    <property type="entry name" value="TMEM106"/>
    <property type="match status" value="1"/>
</dbReference>
<evidence type="ECO:0000313" key="3">
    <source>
        <dbReference type="EMBL" id="KAG9473778.1"/>
    </source>
</evidence>
<evidence type="ECO:0000313" key="4">
    <source>
        <dbReference type="Proteomes" id="UP000770717"/>
    </source>
</evidence>
<gene>
    <name evidence="3" type="ORF">GDO78_004203</name>
</gene>